<proteinExistence type="predicted"/>
<dbReference type="Pfam" id="PF12389">
    <property type="entry name" value="Peptidase_M73"/>
    <property type="match status" value="1"/>
</dbReference>
<dbReference type="InterPro" id="IPR023833">
    <property type="entry name" value="Signal_pept_SipW-depend-type"/>
</dbReference>
<reference evidence="1 2" key="1">
    <citation type="submission" date="2016-04" db="EMBL/GenBank/DDBJ databases">
        <title>Complete genome sequence of Thermococcus radiotolerans type strain EJ2.</title>
        <authorList>
            <person name="Oger P.M."/>
        </authorList>
    </citation>
    <scope>NUCLEOTIDE SEQUENCE [LARGE SCALE GENOMIC DNA]</scope>
    <source>
        <strain evidence="1 2">EJ2</strain>
    </source>
</reference>
<dbReference type="OrthoDB" id="137379at2157"/>
<dbReference type="RefSeq" id="WP_088867305.1">
    <property type="nucleotide sequence ID" value="NZ_CP015106.1"/>
</dbReference>
<evidence type="ECO:0000313" key="2">
    <source>
        <dbReference type="Proteomes" id="UP000250085"/>
    </source>
</evidence>
<organism evidence="1 2">
    <name type="scientific">Thermococcus radiotolerans</name>
    <dbReference type="NCBI Taxonomy" id="187880"/>
    <lineage>
        <taxon>Archaea</taxon>
        <taxon>Methanobacteriati</taxon>
        <taxon>Methanobacteriota</taxon>
        <taxon>Thermococci</taxon>
        <taxon>Thermococcales</taxon>
        <taxon>Thermococcaceae</taxon>
        <taxon>Thermococcus</taxon>
    </lineage>
</organism>
<dbReference type="GeneID" id="33328991"/>
<dbReference type="KEGG" id="trl:A3L10_09040"/>
<dbReference type="NCBIfam" id="TIGR04088">
    <property type="entry name" value="cognate_SipW"/>
    <property type="match status" value="1"/>
</dbReference>
<protein>
    <submittedName>
        <fullName evidence="1">Uncharacterized protein</fullName>
    </submittedName>
</protein>
<gene>
    <name evidence="1" type="ORF">A3L10_09040</name>
</gene>
<dbReference type="Proteomes" id="UP000250085">
    <property type="component" value="Chromosome"/>
</dbReference>
<dbReference type="EMBL" id="CP015106">
    <property type="protein sequence ID" value="ASJ15265.1"/>
    <property type="molecule type" value="Genomic_DNA"/>
</dbReference>
<sequence length="196" mass="21591">MKMLASLVLVGIVLFGIGAGTWAQFTDTETSTDNYIAAGTLDLVVGGENPLSTSLNYTDEFGYVYPGWEDSTWFYVKNDGSIDGKLYLDISYSDSPGLTPEPEQEYYAEHGGSDVGELSQYLYVEIYYSDDTNFDASKLVWNGYVSEWPGEKELGELPAGEIRYIKVKASIDSDVGNIIQGDSLTVNVTFTLKQDT</sequence>
<name>A0A2Z2MZL7_9EURY</name>
<dbReference type="AlphaFoldDB" id="A0A2Z2MZL7"/>
<evidence type="ECO:0000313" key="1">
    <source>
        <dbReference type="EMBL" id="ASJ15265.1"/>
    </source>
</evidence>
<dbReference type="InterPro" id="IPR022121">
    <property type="entry name" value="Peptidase_M73_camelysin"/>
</dbReference>
<keyword evidence="2" id="KW-1185">Reference proteome</keyword>
<accession>A0A2Z2MZL7</accession>